<reference evidence="1 2" key="1">
    <citation type="journal article" date="2014" name="Agronomy (Basel)">
        <title>A Draft Genome Sequence for Ensete ventricosum, the Drought-Tolerant Tree Against Hunger.</title>
        <authorList>
            <person name="Harrison J."/>
            <person name="Moore K.A."/>
            <person name="Paszkiewicz K."/>
            <person name="Jones T."/>
            <person name="Grant M."/>
            <person name="Ambacheew D."/>
            <person name="Muzemil S."/>
            <person name="Studholme D.J."/>
        </authorList>
    </citation>
    <scope>NUCLEOTIDE SEQUENCE [LARGE SCALE GENOMIC DNA]</scope>
</reference>
<dbReference type="AlphaFoldDB" id="A0A427A8V6"/>
<organism evidence="1 2">
    <name type="scientific">Ensete ventricosum</name>
    <name type="common">Abyssinian banana</name>
    <name type="synonym">Musa ensete</name>
    <dbReference type="NCBI Taxonomy" id="4639"/>
    <lineage>
        <taxon>Eukaryota</taxon>
        <taxon>Viridiplantae</taxon>
        <taxon>Streptophyta</taxon>
        <taxon>Embryophyta</taxon>
        <taxon>Tracheophyta</taxon>
        <taxon>Spermatophyta</taxon>
        <taxon>Magnoliopsida</taxon>
        <taxon>Liliopsida</taxon>
        <taxon>Zingiberales</taxon>
        <taxon>Musaceae</taxon>
        <taxon>Ensete</taxon>
    </lineage>
</organism>
<gene>
    <name evidence="1" type="ORF">B296_00020709</name>
</gene>
<name>A0A427A8V6_ENSVE</name>
<accession>A0A427A8V6</accession>
<evidence type="ECO:0000313" key="1">
    <source>
        <dbReference type="EMBL" id="RRT72657.1"/>
    </source>
</evidence>
<protein>
    <submittedName>
        <fullName evidence="1">Uncharacterized protein</fullName>
    </submittedName>
</protein>
<sequence>MQTKINWVVCLVEEHTGAVLSDLGSIASGTPGTGPALSVEEHTRPVLSGMEPIPSGIGAYRAVLSGMGPIPSGTQDVCWFSSTNFTIML</sequence>
<evidence type="ECO:0000313" key="2">
    <source>
        <dbReference type="Proteomes" id="UP000287651"/>
    </source>
</evidence>
<proteinExistence type="predicted"/>
<dbReference type="EMBL" id="AMZH03003336">
    <property type="protein sequence ID" value="RRT72657.1"/>
    <property type="molecule type" value="Genomic_DNA"/>
</dbReference>
<dbReference type="Proteomes" id="UP000287651">
    <property type="component" value="Unassembled WGS sequence"/>
</dbReference>
<comment type="caution">
    <text evidence="1">The sequence shown here is derived from an EMBL/GenBank/DDBJ whole genome shotgun (WGS) entry which is preliminary data.</text>
</comment>